<keyword evidence="2" id="KW-0812">Transmembrane</keyword>
<dbReference type="AlphaFoldDB" id="A0A5E6MDS6"/>
<feature type="compositionally biased region" description="Basic residues" evidence="1">
    <location>
        <begin position="145"/>
        <end position="159"/>
    </location>
</feature>
<feature type="compositionally biased region" description="Polar residues" evidence="1">
    <location>
        <begin position="131"/>
        <end position="141"/>
    </location>
</feature>
<evidence type="ECO:0000313" key="3">
    <source>
        <dbReference type="EMBL" id="VVM06486.1"/>
    </source>
</evidence>
<organism evidence="3 4">
    <name type="scientific">Methylacidimicrobium tartarophylax</name>
    <dbReference type="NCBI Taxonomy" id="1041768"/>
    <lineage>
        <taxon>Bacteria</taxon>
        <taxon>Pseudomonadati</taxon>
        <taxon>Verrucomicrobiota</taxon>
        <taxon>Methylacidimicrobium</taxon>
    </lineage>
</organism>
<dbReference type="Proteomes" id="UP000334923">
    <property type="component" value="Unassembled WGS sequence"/>
</dbReference>
<keyword evidence="2" id="KW-0472">Membrane</keyword>
<feature type="region of interest" description="Disordered" evidence="1">
    <location>
        <begin position="1"/>
        <end position="27"/>
    </location>
</feature>
<gene>
    <name evidence="3" type="ORF">MAMT_01227</name>
</gene>
<sequence>MDEIQPRPRESLGPLASGTPGPAESFEEEGGWESVRSLLSDVNRYRGAALTFFASVFVLTVVATFTQKPVYEAAAVMKIGTGAGNSILPYRQVGDESANAFEYDTFYKTELEILKSRGLAARVSSGSIWRSTRTGSASSQAGCRRPGKPRRMGRSTRLP</sequence>
<feature type="region of interest" description="Disordered" evidence="1">
    <location>
        <begin position="131"/>
        <end position="159"/>
    </location>
</feature>
<keyword evidence="4" id="KW-1185">Reference proteome</keyword>
<evidence type="ECO:0000256" key="2">
    <source>
        <dbReference type="SAM" id="Phobius"/>
    </source>
</evidence>
<reference evidence="3 4" key="1">
    <citation type="submission" date="2019-09" db="EMBL/GenBank/DDBJ databases">
        <authorList>
            <person name="Cremers G."/>
        </authorList>
    </citation>
    <scope>NUCLEOTIDE SEQUENCE [LARGE SCALE GENOMIC DNA]</scope>
    <source>
        <strain evidence="3">4A</strain>
    </source>
</reference>
<dbReference type="RefSeq" id="WP_142660088.1">
    <property type="nucleotide sequence ID" value="NZ_CABFVA020000066.1"/>
</dbReference>
<evidence type="ECO:0008006" key="5">
    <source>
        <dbReference type="Google" id="ProtNLM"/>
    </source>
</evidence>
<name>A0A5E6MDS6_9BACT</name>
<keyword evidence="2" id="KW-1133">Transmembrane helix</keyword>
<accession>A0A5E6MDS6</accession>
<protein>
    <recommendedName>
        <fullName evidence="5">Polysaccharide chain length determinant N-terminal domain-containing protein</fullName>
    </recommendedName>
</protein>
<dbReference type="EMBL" id="CABFVA020000066">
    <property type="protein sequence ID" value="VVM06486.1"/>
    <property type="molecule type" value="Genomic_DNA"/>
</dbReference>
<feature type="compositionally biased region" description="Basic and acidic residues" evidence="1">
    <location>
        <begin position="1"/>
        <end position="10"/>
    </location>
</feature>
<evidence type="ECO:0000313" key="4">
    <source>
        <dbReference type="Proteomes" id="UP000334923"/>
    </source>
</evidence>
<evidence type="ECO:0000256" key="1">
    <source>
        <dbReference type="SAM" id="MobiDB-lite"/>
    </source>
</evidence>
<dbReference type="OrthoDB" id="230260at2"/>
<proteinExistence type="predicted"/>
<feature type="transmembrane region" description="Helical" evidence="2">
    <location>
        <begin position="45"/>
        <end position="65"/>
    </location>
</feature>